<dbReference type="EMBL" id="SJPY01000005">
    <property type="protein sequence ID" value="TWU40150.1"/>
    <property type="molecule type" value="Genomic_DNA"/>
</dbReference>
<dbReference type="InterPro" id="IPR012334">
    <property type="entry name" value="Pectin_lyas_fold"/>
</dbReference>
<dbReference type="Gene3D" id="2.160.20.10">
    <property type="entry name" value="Single-stranded right-handed beta-helix, Pectin lyase-like"/>
    <property type="match status" value="1"/>
</dbReference>
<dbReference type="Proteomes" id="UP000315471">
    <property type="component" value="Unassembled WGS sequence"/>
</dbReference>
<reference evidence="1 2" key="1">
    <citation type="submission" date="2019-02" db="EMBL/GenBank/DDBJ databases">
        <title>Deep-cultivation of Planctomycetes and their phenomic and genomic characterization uncovers novel biology.</title>
        <authorList>
            <person name="Wiegand S."/>
            <person name="Jogler M."/>
            <person name="Boedeker C."/>
            <person name="Pinto D."/>
            <person name="Vollmers J."/>
            <person name="Rivas-Marin E."/>
            <person name="Kohn T."/>
            <person name="Peeters S.H."/>
            <person name="Heuer A."/>
            <person name="Rast P."/>
            <person name="Oberbeckmann S."/>
            <person name="Bunk B."/>
            <person name="Jeske O."/>
            <person name="Meyerdierks A."/>
            <person name="Storesund J.E."/>
            <person name="Kallscheuer N."/>
            <person name="Luecker S."/>
            <person name="Lage O.M."/>
            <person name="Pohl T."/>
            <person name="Merkel B.J."/>
            <person name="Hornburger P."/>
            <person name="Mueller R.-W."/>
            <person name="Bruemmer F."/>
            <person name="Labrenz M."/>
            <person name="Spormann A.M."/>
            <person name="Op Den Camp H."/>
            <person name="Overmann J."/>
            <person name="Amann R."/>
            <person name="Jetten M.S.M."/>
            <person name="Mascher T."/>
            <person name="Medema M.H."/>
            <person name="Devos D.P."/>
            <person name="Kaster A.-K."/>
            <person name="Ovreas L."/>
            <person name="Rohde M."/>
            <person name="Galperin M.Y."/>
            <person name="Jogler C."/>
        </authorList>
    </citation>
    <scope>NUCLEOTIDE SEQUENCE [LARGE SCALE GENOMIC DNA]</scope>
    <source>
        <strain evidence="1 2">Q31b</strain>
    </source>
</reference>
<protein>
    <submittedName>
        <fullName evidence="1">Uncharacterized protein</fullName>
    </submittedName>
</protein>
<evidence type="ECO:0000313" key="1">
    <source>
        <dbReference type="EMBL" id="TWU40150.1"/>
    </source>
</evidence>
<sequence length="94" mass="10258">MRADQGPPYTTDKKSLAFSHNRDDAKADKFVSAEKGDFRLVKGSAAIDQGIALPVMNGDYQGDAPDLGAYEYGGEEWKAGSDLSKPEFIDEKTR</sequence>
<accession>A0A5C6DTZ0</accession>
<proteinExistence type="predicted"/>
<dbReference type="AlphaFoldDB" id="A0A5C6DTZ0"/>
<keyword evidence="2" id="KW-1185">Reference proteome</keyword>
<comment type="caution">
    <text evidence="1">The sequence shown here is derived from an EMBL/GenBank/DDBJ whole genome shotgun (WGS) entry which is preliminary data.</text>
</comment>
<gene>
    <name evidence="1" type="ORF">Q31b_34950</name>
</gene>
<organism evidence="1 2">
    <name type="scientific">Novipirellula aureliae</name>
    <dbReference type="NCBI Taxonomy" id="2527966"/>
    <lineage>
        <taxon>Bacteria</taxon>
        <taxon>Pseudomonadati</taxon>
        <taxon>Planctomycetota</taxon>
        <taxon>Planctomycetia</taxon>
        <taxon>Pirellulales</taxon>
        <taxon>Pirellulaceae</taxon>
        <taxon>Novipirellula</taxon>
    </lineage>
</organism>
<evidence type="ECO:0000313" key="2">
    <source>
        <dbReference type="Proteomes" id="UP000315471"/>
    </source>
</evidence>
<name>A0A5C6DTZ0_9BACT</name>